<protein>
    <submittedName>
        <fullName evidence="2">Uncharacterized protein</fullName>
    </submittedName>
</protein>
<evidence type="ECO:0000313" key="3">
    <source>
        <dbReference type="Proteomes" id="UP001054837"/>
    </source>
</evidence>
<feature type="non-terminal residue" evidence="2">
    <location>
        <position position="110"/>
    </location>
</feature>
<dbReference type="Proteomes" id="UP001054837">
    <property type="component" value="Unassembled WGS sequence"/>
</dbReference>
<keyword evidence="1" id="KW-0175">Coiled coil</keyword>
<evidence type="ECO:0000256" key="1">
    <source>
        <dbReference type="SAM" id="Coils"/>
    </source>
</evidence>
<dbReference type="AlphaFoldDB" id="A0AAV4PCD5"/>
<sequence length="110" mass="12513">MFDPIMASDEKKENGSVFDMNNSFRNCLRQLKDSIIDREKNSMEIKKISSRKKEIEDLLRDVETTTKLAQNMIDEKAFLFGPLDSIKSHTHSLNSSVSFNNEAIGDSSLP</sequence>
<evidence type="ECO:0000313" key="2">
    <source>
        <dbReference type="EMBL" id="GIX93663.1"/>
    </source>
</evidence>
<keyword evidence="3" id="KW-1185">Reference proteome</keyword>
<dbReference type="EMBL" id="BPLQ01002530">
    <property type="protein sequence ID" value="GIX93663.1"/>
    <property type="molecule type" value="Genomic_DNA"/>
</dbReference>
<accession>A0AAV4PCD5</accession>
<proteinExistence type="predicted"/>
<comment type="caution">
    <text evidence="2">The sequence shown here is derived from an EMBL/GenBank/DDBJ whole genome shotgun (WGS) entry which is preliminary data.</text>
</comment>
<feature type="coiled-coil region" evidence="1">
    <location>
        <begin position="45"/>
        <end position="75"/>
    </location>
</feature>
<organism evidence="2 3">
    <name type="scientific">Caerostris darwini</name>
    <dbReference type="NCBI Taxonomy" id="1538125"/>
    <lineage>
        <taxon>Eukaryota</taxon>
        <taxon>Metazoa</taxon>
        <taxon>Ecdysozoa</taxon>
        <taxon>Arthropoda</taxon>
        <taxon>Chelicerata</taxon>
        <taxon>Arachnida</taxon>
        <taxon>Araneae</taxon>
        <taxon>Araneomorphae</taxon>
        <taxon>Entelegynae</taxon>
        <taxon>Araneoidea</taxon>
        <taxon>Araneidae</taxon>
        <taxon>Caerostris</taxon>
    </lineage>
</organism>
<gene>
    <name evidence="2" type="ORF">CDAR_201751</name>
</gene>
<reference evidence="2 3" key="1">
    <citation type="submission" date="2021-06" db="EMBL/GenBank/DDBJ databases">
        <title>Caerostris darwini draft genome.</title>
        <authorList>
            <person name="Kono N."/>
            <person name="Arakawa K."/>
        </authorList>
    </citation>
    <scope>NUCLEOTIDE SEQUENCE [LARGE SCALE GENOMIC DNA]</scope>
</reference>
<name>A0AAV4PCD5_9ARAC</name>